<dbReference type="EMBL" id="NPCC01000009">
    <property type="protein sequence ID" value="PAE89252.1"/>
    <property type="molecule type" value="Genomic_DNA"/>
</dbReference>
<dbReference type="InterPro" id="IPR023772">
    <property type="entry name" value="DNA-bd_HTH_TetR-type_CS"/>
</dbReference>
<dbReference type="AlphaFoldDB" id="A0A268P0H9"/>
<evidence type="ECO:0000313" key="5">
    <source>
        <dbReference type="EMBL" id="PAE89252.1"/>
    </source>
</evidence>
<dbReference type="InterPro" id="IPR001647">
    <property type="entry name" value="HTH_TetR"/>
</dbReference>
<dbReference type="Proteomes" id="UP000216207">
    <property type="component" value="Unassembled WGS sequence"/>
</dbReference>
<keyword evidence="2 3" id="KW-0238">DNA-binding</keyword>
<dbReference type="PROSITE" id="PS50977">
    <property type="entry name" value="HTH_TETR_2"/>
    <property type="match status" value="1"/>
</dbReference>
<dbReference type="SUPFAM" id="SSF46689">
    <property type="entry name" value="Homeodomain-like"/>
    <property type="match status" value="1"/>
</dbReference>
<name>A0A268P0H9_SHOCL</name>
<evidence type="ECO:0000259" key="4">
    <source>
        <dbReference type="PROSITE" id="PS50977"/>
    </source>
</evidence>
<protein>
    <recommendedName>
        <fullName evidence="4">HTH tetR-type domain-containing protein</fullName>
    </recommendedName>
</protein>
<comment type="caution">
    <text evidence="5">The sequence shown here is derived from an EMBL/GenBank/DDBJ whole genome shotgun (WGS) entry which is preliminary data.</text>
</comment>
<dbReference type="PROSITE" id="PS01081">
    <property type="entry name" value="HTH_TETR_1"/>
    <property type="match status" value="1"/>
</dbReference>
<keyword evidence="1" id="KW-0678">Repressor</keyword>
<reference evidence="5 6" key="1">
    <citation type="submission" date="2017-07" db="EMBL/GenBank/DDBJ databases">
        <title>Isolation and whole genome analysis of endospore-forming bacteria from heroin.</title>
        <authorList>
            <person name="Kalinowski J."/>
            <person name="Ahrens B."/>
            <person name="Al-Dilaimi A."/>
            <person name="Winkler A."/>
            <person name="Wibberg D."/>
            <person name="Schleenbecker U."/>
            <person name="Ruckert C."/>
            <person name="Wolfel R."/>
            <person name="Grass G."/>
        </authorList>
    </citation>
    <scope>NUCLEOTIDE SEQUENCE [LARGE SCALE GENOMIC DNA]</scope>
    <source>
        <strain evidence="5 6">7539</strain>
    </source>
</reference>
<evidence type="ECO:0000313" key="6">
    <source>
        <dbReference type="Proteomes" id="UP000216207"/>
    </source>
</evidence>
<organism evidence="5 6">
    <name type="scientific">Shouchella clausii</name>
    <name type="common">Alkalihalobacillus clausii</name>
    <dbReference type="NCBI Taxonomy" id="79880"/>
    <lineage>
        <taxon>Bacteria</taxon>
        <taxon>Bacillati</taxon>
        <taxon>Bacillota</taxon>
        <taxon>Bacilli</taxon>
        <taxon>Bacillales</taxon>
        <taxon>Bacillaceae</taxon>
        <taxon>Shouchella</taxon>
    </lineage>
</organism>
<dbReference type="InterPro" id="IPR009057">
    <property type="entry name" value="Homeodomain-like_sf"/>
</dbReference>
<dbReference type="PRINTS" id="PR00455">
    <property type="entry name" value="HTHTETR"/>
</dbReference>
<gene>
    <name evidence="5" type="ORF">CHH72_08145</name>
</gene>
<evidence type="ECO:0000256" key="2">
    <source>
        <dbReference type="ARBA" id="ARBA00023125"/>
    </source>
</evidence>
<dbReference type="SUPFAM" id="SSF48498">
    <property type="entry name" value="Tetracyclin repressor-like, C-terminal domain"/>
    <property type="match status" value="1"/>
</dbReference>
<feature type="domain" description="HTH tetR-type" evidence="4">
    <location>
        <begin position="6"/>
        <end position="66"/>
    </location>
</feature>
<proteinExistence type="predicted"/>
<dbReference type="Gene3D" id="1.10.357.10">
    <property type="entry name" value="Tetracycline Repressor, domain 2"/>
    <property type="match status" value="1"/>
</dbReference>
<accession>A0A268P0H9</accession>
<evidence type="ECO:0000256" key="1">
    <source>
        <dbReference type="ARBA" id="ARBA00022491"/>
    </source>
</evidence>
<dbReference type="InterPro" id="IPR050624">
    <property type="entry name" value="HTH-type_Tx_Regulator"/>
</dbReference>
<dbReference type="PANTHER" id="PTHR43479:SF11">
    <property type="entry name" value="ACREF_ENVCD OPERON REPRESSOR-RELATED"/>
    <property type="match status" value="1"/>
</dbReference>
<dbReference type="GO" id="GO:0003677">
    <property type="term" value="F:DNA binding"/>
    <property type="evidence" value="ECO:0007669"/>
    <property type="project" value="UniProtKB-UniRule"/>
</dbReference>
<dbReference type="InterPro" id="IPR036271">
    <property type="entry name" value="Tet_transcr_reg_TetR-rel_C_sf"/>
</dbReference>
<evidence type="ECO:0000256" key="3">
    <source>
        <dbReference type="PROSITE-ProRule" id="PRU00335"/>
    </source>
</evidence>
<feature type="DNA-binding region" description="H-T-H motif" evidence="3">
    <location>
        <begin position="29"/>
        <end position="48"/>
    </location>
</feature>
<dbReference type="PANTHER" id="PTHR43479">
    <property type="entry name" value="ACREF/ENVCD OPERON REPRESSOR-RELATED"/>
    <property type="match status" value="1"/>
</dbReference>
<sequence>MAEPNVITKQDLIESAKTCIVENGVNQLTLKAVAEGAGVTQGTVYYHFKTKEQLMIEVVEDMCKTSWERLEQMKEDTGQQGIEWMKAGLEAAYERNSSDASYHSLFFSLVAAGLHNHNIRERIGGLLAYENEVLQKQIQALAGDECCGMPPDVCSVFVNALIDGLAVQSLMKADFDGKKVFDYLERLLAKQLGSR</sequence>
<dbReference type="Pfam" id="PF00440">
    <property type="entry name" value="TetR_N"/>
    <property type="match status" value="1"/>
</dbReference>
<dbReference type="RefSeq" id="WP_095326388.1">
    <property type="nucleotide sequence ID" value="NZ_NPCC01000009.1"/>
</dbReference>